<accession>A0A3B0RTG3</accession>
<reference evidence="1" key="1">
    <citation type="submission" date="2018-06" db="EMBL/GenBank/DDBJ databases">
        <authorList>
            <person name="Zhirakovskaya E."/>
        </authorList>
    </citation>
    <scope>NUCLEOTIDE SEQUENCE</scope>
</reference>
<evidence type="ECO:0000313" key="1">
    <source>
        <dbReference type="EMBL" id="VAV94491.1"/>
    </source>
</evidence>
<proteinExistence type="predicted"/>
<dbReference type="AlphaFoldDB" id="A0A3B0RTG3"/>
<protein>
    <recommendedName>
        <fullName evidence="2">Secreted protein</fullName>
    </recommendedName>
</protein>
<dbReference type="PROSITE" id="PS51257">
    <property type="entry name" value="PROKAR_LIPOPROTEIN"/>
    <property type="match status" value="1"/>
</dbReference>
<sequence length="213" mass="24026">MTKIHLTPFVPALIFVALSGCDPASDPVPEPSAQEVYFERLTLLCGKAYSGKLVSNQDADAAMAGKPMIMHVSKCDLNEIQIPFHIGEENGKWNRSRTWTITRVDDGLRLKHRHRHEDGKLDEVTNYGGDTADEGSEQRQEFLVDQLSIDMFKKAGLDQSVTNIWAMEISPPGKNDARFAYELKRPKEADDRFFRVEFDLSKPIDPPPPPWGD</sequence>
<dbReference type="EMBL" id="UOEF01000186">
    <property type="protein sequence ID" value="VAV94491.1"/>
    <property type="molecule type" value="Genomic_DNA"/>
</dbReference>
<name>A0A3B0RTG3_9ZZZZ</name>
<evidence type="ECO:0008006" key="2">
    <source>
        <dbReference type="Google" id="ProtNLM"/>
    </source>
</evidence>
<gene>
    <name evidence="1" type="ORF">MNBD_ALPHA04-617</name>
</gene>
<organism evidence="1">
    <name type="scientific">hydrothermal vent metagenome</name>
    <dbReference type="NCBI Taxonomy" id="652676"/>
    <lineage>
        <taxon>unclassified sequences</taxon>
        <taxon>metagenomes</taxon>
        <taxon>ecological metagenomes</taxon>
    </lineage>
</organism>